<feature type="transmembrane region" description="Helical" evidence="1">
    <location>
        <begin position="20"/>
        <end position="46"/>
    </location>
</feature>
<accession>A0ABT6KLG6</accession>
<evidence type="ECO:0000256" key="1">
    <source>
        <dbReference type="SAM" id="Phobius"/>
    </source>
</evidence>
<dbReference type="Proteomes" id="UP001160142">
    <property type="component" value="Unassembled WGS sequence"/>
</dbReference>
<gene>
    <name evidence="3" type="ORF">M2152_000134</name>
</gene>
<evidence type="ECO:0000259" key="2">
    <source>
        <dbReference type="Pfam" id="PF13828"/>
    </source>
</evidence>
<reference evidence="3 4" key="1">
    <citation type="submission" date="2023-04" db="EMBL/GenBank/DDBJ databases">
        <title>Genome Encyclopedia of Bacteria and Archaea VI: Functional Genomics of Type Strains.</title>
        <authorList>
            <person name="Whitman W."/>
        </authorList>
    </citation>
    <scope>NUCLEOTIDE SEQUENCE [LARGE SCALE GENOMIC DNA]</scope>
    <source>
        <strain evidence="3 4">SG_E_30_P1</strain>
    </source>
</reference>
<dbReference type="Pfam" id="PF13828">
    <property type="entry name" value="DUF4190"/>
    <property type="match status" value="1"/>
</dbReference>
<organism evidence="3 4">
    <name type="scientific">Antiquaquibacter oligotrophicus</name>
    <dbReference type="NCBI Taxonomy" id="2880260"/>
    <lineage>
        <taxon>Bacteria</taxon>
        <taxon>Bacillati</taxon>
        <taxon>Actinomycetota</taxon>
        <taxon>Actinomycetes</taxon>
        <taxon>Micrococcales</taxon>
        <taxon>Microbacteriaceae</taxon>
        <taxon>Antiquaquibacter</taxon>
    </lineage>
</organism>
<dbReference type="InterPro" id="IPR025241">
    <property type="entry name" value="DUF4190"/>
</dbReference>
<comment type="caution">
    <text evidence="3">The sequence shown here is derived from an EMBL/GenBank/DDBJ whole genome shotgun (WGS) entry which is preliminary data.</text>
</comment>
<evidence type="ECO:0000313" key="3">
    <source>
        <dbReference type="EMBL" id="MDH6179952.1"/>
    </source>
</evidence>
<evidence type="ECO:0000313" key="4">
    <source>
        <dbReference type="Proteomes" id="UP001160142"/>
    </source>
</evidence>
<feature type="transmembrane region" description="Helical" evidence="1">
    <location>
        <begin position="58"/>
        <end position="91"/>
    </location>
</feature>
<proteinExistence type="predicted"/>
<sequence>MSESVPTPAAAPVAPAAKWNVLSIVSLVTSILGLSLVGIITGHISLSQIKKTGEQGNVLAIIGLILGYLGAVGWIIFWIVWFSLFAFAGAVGYSSY</sequence>
<keyword evidence="4" id="KW-1185">Reference proteome</keyword>
<keyword evidence="1" id="KW-0812">Transmembrane</keyword>
<dbReference type="EMBL" id="JARXVQ010000001">
    <property type="protein sequence ID" value="MDH6179952.1"/>
    <property type="molecule type" value="Genomic_DNA"/>
</dbReference>
<feature type="domain" description="DUF4190" evidence="2">
    <location>
        <begin position="22"/>
        <end position="77"/>
    </location>
</feature>
<dbReference type="RefSeq" id="WP_322132323.1">
    <property type="nucleotide sequence ID" value="NZ_CP085036.1"/>
</dbReference>
<keyword evidence="1" id="KW-1133">Transmembrane helix</keyword>
<keyword evidence="1" id="KW-0472">Membrane</keyword>
<protein>
    <submittedName>
        <fullName evidence="3">CHASE2 domain-containing sensor protein</fullName>
    </submittedName>
</protein>
<name>A0ABT6KLG6_9MICO</name>